<evidence type="ECO:0000313" key="2">
    <source>
        <dbReference type="EMBL" id="TLS67844.1"/>
    </source>
</evidence>
<evidence type="ECO:0000259" key="1">
    <source>
        <dbReference type="PROSITE" id="PS51819"/>
    </source>
</evidence>
<sequence length="137" mass="15357">MTAAVTHGVHHIGLTVADPEVSAEFFIRLLGWKEVRRDQKYPAIFVSDGVIMLTLWAAKGGLVHPFDRRSHIGLHHLALQVADQPALEALHQHLVDHRCVIEFAPELLREGPAMHMMCYEPGGIRIEFIWPGQGAEQ</sequence>
<dbReference type="Gene3D" id="3.10.180.10">
    <property type="entry name" value="2,3-Dihydroxybiphenyl 1,2-Dioxygenase, domain 1"/>
    <property type="match status" value="1"/>
</dbReference>
<name>A0A5R9GXT4_9PROT</name>
<dbReference type="RefSeq" id="WP_138238740.1">
    <property type="nucleotide sequence ID" value="NZ_VBRY01000004.1"/>
</dbReference>
<feature type="domain" description="VOC" evidence="1">
    <location>
        <begin position="8"/>
        <end position="131"/>
    </location>
</feature>
<dbReference type="InterPro" id="IPR029068">
    <property type="entry name" value="Glyas_Bleomycin-R_OHBP_Dase"/>
</dbReference>
<dbReference type="Proteomes" id="UP000306585">
    <property type="component" value="Unassembled WGS sequence"/>
</dbReference>
<dbReference type="PROSITE" id="PS51819">
    <property type="entry name" value="VOC"/>
    <property type="match status" value="1"/>
</dbReference>
<dbReference type="InterPro" id="IPR004360">
    <property type="entry name" value="Glyas_Fos-R_dOase_dom"/>
</dbReference>
<protein>
    <submittedName>
        <fullName evidence="2">VOC family protein</fullName>
    </submittedName>
</protein>
<dbReference type="SUPFAM" id="SSF54593">
    <property type="entry name" value="Glyoxalase/Bleomycin resistance protein/Dihydroxybiphenyl dioxygenase"/>
    <property type="match status" value="1"/>
</dbReference>
<dbReference type="Pfam" id="PF00903">
    <property type="entry name" value="Glyoxalase"/>
    <property type="match status" value="1"/>
</dbReference>
<keyword evidence="3" id="KW-1185">Reference proteome</keyword>
<dbReference type="EMBL" id="VBRY01000004">
    <property type="protein sequence ID" value="TLS67844.1"/>
    <property type="molecule type" value="Genomic_DNA"/>
</dbReference>
<evidence type="ECO:0000313" key="3">
    <source>
        <dbReference type="Proteomes" id="UP000306585"/>
    </source>
</evidence>
<proteinExistence type="predicted"/>
<gene>
    <name evidence="2" type="ORF">FEF65_05185</name>
</gene>
<reference evidence="2 3" key="1">
    <citation type="journal article" date="2019" name="Appl. Environ. Microbiol.">
        <title>Environmental Evidence and Genomic Insight of Iron-oxidizing Bacteria Preference Towards More Corrosion Resistant Stainless Steel at Higher Salinities.</title>
        <authorList>
            <person name="Garrison C.E."/>
            <person name="Price K.A."/>
            <person name="Field E.K."/>
        </authorList>
    </citation>
    <scope>NUCLEOTIDE SEQUENCE [LARGE SCALE GENOMIC DNA]</scope>
    <source>
        <strain evidence="2 3">P3</strain>
    </source>
</reference>
<accession>A0A5R9GXT4</accession>
<comment type="caution">
    <text evidence="2">The sequence shown here is derived from an EMBL/GenBank/DDBJ whole genome shotgun (WGS) entry which is preliminary data.</text>
</comment>
<organism evidence="2 3">
    <name type="scientific">Mariprofundus erugo</name>
    <dbReference type="NCBI Taxonomy" id="2528639"/>
    <lineage>
        <taxon>Bacteria</taxon>
        <taxon>Pseudomonadati</taxon>
        <taxon>Pseudomonadota</taxon>
        <taxon>Candidatius Mariprofundia</taxon>
        <taxon>Mariprofundales</taxon>
        <taxon>Mariprofundaceae</taxon>
        <taxon>Mariprofundus</taxon>
    </lineage>
</organism>
<dbReference type="AlphaFoldDB" id="A0A5R9GXT4"/>
<dbReference type="InterPro" id="IPR037523">
    <property type="entry name" value="VOC_core"/>
</dbReference>